<proteinExistence type="predicted"/>
<comment type="caution">
    <text evidence="1">The sequence shown here is derived from an EMBL/GenBank/DDBJ whole genome shotgun (WGS) entry which is preliminary data.</text>
</comment>
<reference evidence="1" key="1">
    <citation type="submission" date="2023-06" db="EMBL/GenBank/DDBJ databases">
        <title>Genome-scale phylogeny and comparative genomics of the fungal order Sordariales.</title>
        <authorList>
            <consortium name="Lawrence Berkeley National Laboratory"/>
            <person name="Hensen N."/>
            <person name="Bonometti L."/>
            <person name="Westerberg I."/>
            <person name="Brannstrom I.O."/>
            <person name="Guillou S."/>
            <person name="Cros-Aarteil S."/>
            <person name="Calhoun S."/>
            <person name="Haridas S."/>
            <person name="Kuo A."/>
            <person name="Mondo S."/>
            <person name="Pangilinan J."/>
            <person name="Riley R."/>
            <person name="Labutti K."/>
            <person name="Andreopoulos B."/>
            <person name="Lipzen A."/>
            <person name="Chen C."/>
            <person name="Yanf M."/>
            <person name="Daum C."/>
            <person name="Ng V."/>
            <person name="Clum A."/>
            <person name="Steindorff A."/>
            <person name="Ohm R."/>
            <person name="Martin F."/>
            <person name="Silar P."/>
            <person name="Natvig D."/>
            <person name="Lalanne C."/>
            <person name="Gautier V."/>
            <person name="Ament-Velasquez S.L."/>
            <person name="Kruys A."/>
            <person name="Hutchinson M.I."/>
            <person name="Powell A.J."/>
            <person name="Barry K."/>
            <person name="Miller A.N."/>
            <person name="Grigoriev I.V."/>
            <person name="Debuchy R."/>
            <person name="Gladieux P."/>
            <person name="Thoren M.H."/>
            <person name="Johannesson H."/>
        </authorList>
    </citation>
    <scope>NUCLEOTIDE SEQUENCE</scope>
    <source>
        <strain evidence="1">CBS 540.89</strain>
    </source>
</reference>
<organism evidence="1 2">
    <name type="scientific">Apiosordaria backusii</name>
    <dbReference type="NCBI Taxonomy" id="314023"/>
    <lineage>
        <taxon>Eukaryota</taxon>
        <taxon>Fungi</taxon>
        <taxon>Dikarya</taxon>
        <taxon>Ascomycota</taxon>
        <taxon>Pezizomycotina</taxon>
        <taxon>Sordariomycetes</taxon>
        <taxon>Sordariomycetidae</taxon>
        <taxon>Sordariales</taxon>
        <taxon>Lasiosphaeriaceae</taxon>
        <taxon>Apiosordaria</taxon>
    </lineage>
</organism>
<dbReference type="EMBL" id="JAUKTV010000001">
    <property type="protein sequence ID" value="KAK0747639.1"/>
    <property type="molecule type" value="Genomic_DNA"/>
</dbReference>
<protein>
    <submittedName>
        <fullName evidence="1">Uncharacterized protein</fullName>
    </submittedName>
</protein>
<gene>
    <name evidence="1" type="ORF">B0T21DRAFT_354792</name>
</gene>
<accession>A0AA40EYC5</accession>
<evidence type="ECO:0000313" key="1">
    <source>
        <dbReference type="EMBL" id="KAK0747639.1"/>
    </source>
</evidence>
<dbReference type="AlphaFoldDB" id="A0AA40EYC5"/>
<name>A0AA40EYC5_9PEZI</name>
<keyword evidence="2" id="KW-1185">Reference proteome</keyword>
<dbReference type="Proteomes" id="UP001172159">
    <property type="component" value="Unassembled WGS sequence"/>
</dbReference>
<evidence type="ECO:0000313" key="2">
    <source>
        <dbReference type="Proteomes" id="UP001172159"/>
    </source>
</evidence>
<sequence>MVCSSTSNKLTGRTLQRFWARQLTSTGRRLLSTPRYQCEQKRLQATGVASYQVITSHHTRAARFGTT</sequence>